<protein>
    <recommendedName>
        <fullName evidence="3">F-box domain-containing protein</fullName>
    </recommendedName>
</protein>
<evidence type="ECO:0008006" key="3">
    <source>
        <dbReference type="Google" id="ProtNLM"/>
    </source>
</evidence>
<gene>
    <name evidence="1" type="ORF">BDP27DRAFT_800964</name>
</gene>
<comment type="caution">
    <text evidence="1">The sequence shown here is derived from an EMBL/GenBank/DDBJ whole genome shotgun (WGS) entry which is preliminary data.</text>
</comment>
<dbReference type="AlphaFoldDB" id="A0A9P5Q6S8"/>
<accession>A0A9P5Q6S8</accession>
<keyword evidence="2" id="KW-1185">Reference proteome</keyword>
<evidence type="ECO:0000313" key="1">
    <source>
        <dbReference type="EMBL" id="KAF9076508.1"/>
    </source>
</evidence>
<name>A0A9P5Q6S8_9AGAR</name>
<sequence length="672" mass="76768">MADVDPQRQCHYCCFAVTTMEAVIYDDYDFNLHSPFDFEATFDSLVSSSRTIENGDLNSFFALPPRPSSPSMDVLPLDSDTKDMEYSFSVEYVHETDLRDSRFVQFKRQSRFRFSPRRIDVRMVKLTSPVSELLGSNIYPPLTDVASVEEIITNLQKHCEALEDDLFLLQSVLHQLSKAGMSLAYEIGVHKSFFVPSHLRIALIAPQIPFLPETPNPSHVYIKDITFKLALPEEGPKPQEFTTHTIRFPISQYLNLPSVGSNIDDLLRSETAPTDDLHGVQEMLRIAEAAYQKVAQNIHVLYRIVDRLEMEVDLVRQHMFLHSALLAPVHRCPNEILIHIFWYCYMAADSPSDVDVSPLPLVLGGVNARWRDVVKALPWLWSTIQIQVNVQTFSPRVIRGFVEWLERTGQTYPLSLRVIFVTKHTVNWRSQNDSDWTREDLWKNHDAAMFYATIEQYASRWSKLEFLNCPLRLLEGLIEVLRNRTPILQSLTIDTIGISAFPGVEFGFGSPIWTLQKGVRLTLSRDPSISASMINVFDLSGIQSLTLTDAIILRSLPLTLEALSHCKSLEKCEMCYTGREFVAYPSIPRNLSTVVDLSVTMERPDMVLSFMTLPSLRRLKFSFTEDSSHAKHHNKLLFVKELFNRSRLVCSSGRFEPCSSGCYEFYTSPLGK</sequence>
<dbReference type="EMBL" id="JADNRY010000006">
    <property type="protein sequence ID" value="KAF9076508.1"/>
    <property type="molecule type" value="Genomic_DNA"/>
</dbReference>
<reference evidence="1" key="1">
    <citation type="submission" date="2020-11" db="EMBL/GenBank/DDBJ databases">
        <authorList>
            <consortium name="DOE Joint Genome Institute"/>
            <person name="Ahrendt S."/>
            <person name="Riley R."/>
            <person name="Andreopoulos W."/>
            <person name="Labutti K."/>
            <person name="Pangilinan J."/>
            <person name="Ruiz-Duenas F.J."/>
            <person name="Barrasa J.M."/>
            <person name="Sanchez-Garcia M."/>
            <person name="Camarero S."/>
            <person name="Miyauchi S."/>
            <person name="Serrano A."/>
            <person name="Linde D."/>
            <person name="Babiker R."/>
            <person name="Drula E."/>
            <person name="Ayuso-Fernandez I."/>
            <person name="Pacheco R."/>
            <person name="Padilla G."/>
            <person name="Ferreira P."/>
            <person name="Barriuso J."/>
            <person name="Kellner H."/>
            <person name="Castanera R."/>
            <person name="Alfaro M."/>
            <person name="Ramirez L."/>
            <person name="Pisabarro A.G."/>
            <person name="Kuo A."/>
            <person name="Tritt A."/>
            <person name="Lipzen A."/>
            <person name="He G."/>
            <person name="Yan M."/>
            <person name="Ng V."/>
            <person name="Cullen D."/>
            <person name="Martin F."/>
            <person name="Rosso M.-N."/>
            <person name="Henrissat B."/>
            <person name="Hibbett D."/>
            <person name="Martinez A.T."/>
            <person name="Grigoriev I.V."/>
        </authorList>
    </citation>
    <scope>NUCLEOTIDE SEQUENCE</scope>
    <source>
        <strain evidence="1">AH 40177</strain>
    </source>
</reference>
<evidence type="ECO:0000313" key="2">
    <source>
        <dbReference type="Proteomes" id="UP000772434"/>
    </source>
</evidence>
<organism evidence="1 2">
    <name type="scientific">Rhodocollybia butyracea</name>
    <dbReference type="NCBI Taxonomy" id="206335"/>
    <lineage>
        <taxon>Eukaryota</taxon>
        <taxon>Fungi</taxon>
        <taxon>Dikarya</taxon>
        <taxon>Basidiomycota</taxon>
        <taxon>Agaricomycotina</taxon>
        <taxon>Agaricomycetes</taxon>
        <taxon>Agaricomycetidae</taxon>
        <taxon>Agaricales</taxon>
        <taxon>Marasmiineae</taxon>
        <taxon>Omphalotaceae</taxon>
        <taxon>Rhodocollybia</taxon>
    </lineage>
</organism>
<proteinExistence type="predicted"/>
<dbReference type="OrthoDB" id="2934587at2759"/>
<dbReference type="Proteomes" id="UP000772434">
    <property type="component" value="Unassembled WGS sequence"/>
</dbReference>